<dbReference type="InterPro" id="IPR029016">
    <property type="entry name" value="GAF-like_dom_sf"/>
</dbReference>
<dbReference type="SUPFAM" id="SSF81606">
    <property type="entry name" value="PP2C-like"/>
    <property type="match status" value="1"/>
</dbReference>
<dbReference type="SUPFAM" id="SSF55781">
    <property type="entry name" value="GAF domain-like"/>
    <property type="match status" value="2"/>
</dbReference>
<dbReference type="AlphaFoldDB" id="A0A931C6F6"/>
<dbReference type="RefSeq" id="WP_196414883.1">
    <property type="nucleotide sequence ID" value="NZ_JADQTO010000007.1"/>
</dbReference>
<dbReference type="EMBL" id="JADQTO010000007">
    <property type="protein sequence ID" value="MBG0563074.1"/>
    <property type="molecule type" value="Genomic_DNA"/>
</dbReference>
<organism evidence="4 5">
    <name type="scientific">Actinoplanes aureus</name>
    <dbReference type="NCBI Taxonomy" id="2792083"/>
    <lineage>
        <taxon>Bacteria</taxon>
        <taxon>Bacillati</taxon>
        <taxon>Actinomycetota</taxon>
        <taxon>Actinomycetes</taxon>
        <taxon>Micromonosporales</taxon>
        <taxon>Micromonosporaceae</taxon>
        <taxon>Actinoplanes</taxon>
    </lineage>
</organism>
<feature type="domain" description="GAF" evidence="2">
    <location>
        <begin position="30"/>
        <end position="180"/>
    </location>
</feature>
<dbReference type="PANTHER" id="PTHR43156:SF2">
    <property type="entry name" value="STAGE II SPORULATION PROTEIN E"/>
    <property type="match status" value="1"/>
</dbReference>
<evidence type="ECO:0000259" key="2">
    <source>
        <dbReference type="SMART" id="SM00065"/>
    </source>
</evidence>
<keyword evidence="5" id="KW-1185">Reference proteome</keyword>
<dbReference type="Pfam" id="PF01590">
    <property type="entry name" value="GAF"/>
    <property type="match status" value="2"/>
</dbReference>
<protein>
    <submittedName>
        <fullName evidence="4">SpoIIE family protein phosphatase</fullName>
    </submittedName>
</protein>
<dbReference type="PANTHER" id="PTHR43156">
    <property type="entry name" value="STAGE II SPORULATION PROTEIN E-RELATED"/>
    <property type="match status" value="1"/>
</dbReference>
<evidence type="ECO:0000259" key="3">
    <source>
        <dbReference type="SMART" id="SM00331"/>
    </source>
</evidence>
<dbReference type="InterPro" id="IPR001932">
    <property type="entry name" value="PPM-type_phosphatase-like_dom"/>
</dbReference>
<dbReference type="Pfam" id="PF07228">
    <property type="entry name" value="SpoIIE"/>
    <property type="match status" value="1"/>
</dbReference>
<evidence type="ECO:0000256" key="1">
    <source>
        <dbReference type="ARBA" id="ARBA00022801"/>
    </source>
</evidence>
<sequence length="590" mass="63343">MLRADMIGDRSVLADPARLRSVRRIAQGPVPDEAFDRLAMLVRKLVDAPTCVVCLVDEEKQILAGHVGVPDPQAAAGEMPLTHSFSRHVVVAGEMLAVPDVRADPRMRDNPAIEELGAIAYVGAPITDPDGLVVGTLCAVDQEPRVWTPSEVALLSELAAVCSSEVCLRIARAAADEARRAAESAHHQLELLAEVTESLTATMDVDEAMRRLGRILTARLADWCVVLLGGPEHVSATHRDPERAADMARLPDLAARSKVDLRAMLRAVRRGGRVVRADLASRVRDPGLAEITARAGFGSSLIVPITSPVRRRVLGAVLLVNRPERSSFTAAEEATAAEIGRRAGLAVENSRLFREQRHVAEVLQRSLLTELPAIPGVELHARYLPAQDGAAVGGDWYDAFVQPDGSVVVAVGDVSGHDIEAAATMGQLRNLVRGDAYGRDEEPGGLLTTLDRTLHGLRVPAAATAVLARIRRSRSGYAVSFANAGHPPPLLLLPNGDVQVWWVPPEPLLGLPSPEPRSTSHRYVPSGSVLLLYTDGLVEDRERLLDDGVERLCTALRANAGCTGPDLCSRLLEVAPARTDDIALLQVRLD</sequence>
<feature type="domain" description="GAF" evidence="2">
    <location>
        <begin position="204"/>
        <end position="357"/>
    </location>
</feature>
<gene>
    <name evidence="4" type="ORF">I4J89_16610</name>
</gene>
<evidence type="ECO:0000313" key="5">
    <source>
        <dbReference type="Proteomes" id="UP000598146"/>
    </source>
</evidence>
<dbReference type="InterPro" id="IPR036457">
    <property type="entry name" value="PPM-type-like_dom_sf"/>
</dbReference>
<dbReference type="Gene3D" id="3.60.40.10">
    <property type="entry name" value="PPM-type phosphatase domain"/>
    <property type="match status" value="1"/>
</dbReference>
<feature type="domain" description="PPM-type phosphatase" evidence="3">
    <location>
        <begin position="374"/>
        <end position="589"/>
    </location>
</feature>
<reference evidence="4" key="1">
    <citation type="submission" date="2020-11" db="EMBL/GenBank/DDBJ databases">
        <title>Isolation and identification of active actinomycetes.</title>
        <authorList>
            <person name="Sun X."/>
        </authorList>
    </citation>
    <scope>NUCLEOTIDE SEQUENCE</scope>
    <source>
        <strain evidence="4">NEAU-A11</strain>
    </source>
</reference>
<dbReference type="SMART" id="SM00065">
    <property type="entry name" value="GAF"/>
    <property type="match status" value="2"/>
</dbReference>
<name>A0A931C6F6_9ACTN</name>
<dbReference type="InterPro" id="IPR003018">
    <property type="entry name" value="GAF"/>
</dbReference>
<dbReference type="SMART" id="SM00331">
    <property type="entry name" value="PP2C_SIG"/>
    <property type="match status" value="1"/>
</dbReference>
<proteinExistence type="predicted"/>
<dbReference type="GO" id="GO:0016791">
    <property type="term" value="F:phosphatase activity"/>
    <property type="evidence" value="ECO:0007669"/>
    <property type="project" value="TreeGrafter"/>
</dbReference>
<evidence type="ECO:0000313" key="4">
    <source>
        <dbReference type="EMBL" id="MBG0563074.1"/>
    </source>
</evidence>
<accession>A0A931C6F6</accession>
<dbReference type="Gene3D" id="3.30.450.40">
    <property type="match status" value="2"/>
</dbReference>
<dbReference type="Proteomes" id="UP000598146">
    <property type="component" value="Unassembled WGS sequence"/>
</dbReference>
<keyword evidence="1" id="KW-0378">Hydrolase</keyword>
<comment type="caution">
    <text evidence="4">The sequence shown here is derived from an EMBL/GenBank/DDBJ whole genome shotgun (WGS) entry which is preliminary data.</text>
</comment>
<dbReference type="InterPro" id="IPR052016">
    <property type="entry name" value="Bact_Sigma-Reg"/>
</dbReference>